<dbReference type="Pfam" id="PF13614">
    <property type="entry name" value="AAA_31"/>
    <property type="match status" value="1"/>
</dbReference>
<evidence type="ECO:0000256" key="6">
    <source>
        <dbReference type="ARBA" id="ARBA00022840"/>
    </source>
</evidence>
<dbReference type="InterPro" id="IPR027417">
    <property type="entry name" value="P-loop_NTPase"/>
</dbReference>
<evidence type="ECO:0000259" key="9">
    <source>
        <dbReference type="Pfam" id="PF13614"/>
    </source>
</evidence>
<keyword evidence="3 10" id="KW-0808">Transferase</keyword>
<evidence type="ECO:0000256" key="2">
    <source>
        <dbReference type="ARBA" id="ARBA00011903"/>
    </source>
</evidence>
<evidence type="ECO:0000313" key="10">
    <source>
        <dbReference type="EMBL" id="VYU28503.1"/>
    </source>
</evidence>
<evidence type="ECO:0000256" key="3">
    <source>
        <dbReference type="ARBA" id="ARBA00022679"/>
    </source>
</evidence>
<dbReference type="SUPFAM" id="SSF52540">
    <property type="entry name" value="P-loop containing nucleoside triphosphate hydrolases"/>
    <property type="match status" value="1"/>
</dbReference>
<gene>
    <name evidence="10" type="primary">ywqD</name>
    <name evidence="10" type="ORF">SSLFYP27_00083</name>
</gene>
<dbReference type="GO" id="GO:0005886">
    <property type="term" value="C:plasma membrane"/>
    <property type="evidence" value="ECO:0007669"/>
    <property type="project" value="TreeGrafter"/>
</dbReference>
<name>A0A6N3DRD3_STASI</name>
<evidence type="ECO:0000256" key="8">
    <source>
        <dbReference type="ARBA" id="ARBA00051245"/>
    </source>
</evidence>
<evidence type="ECO:0000256" key="7">
    <source>
        <dbReference type="ARBA" id="ARBA00023137"/>
    </source>
</evidence>
<dbReference type="EMBL" id="CACRUO010000045">
    <property type="protein sequence ID" value="VYU28503.1"/>
    <property type="molecule type" value="Genomic_DNA"/>
</dbReference>
<dbReference type="FunFam" id="3.40.50.300:FF:000527">
    <property type="entry name" value="Tyrosine-protein kinase etk"/>
    <property type="match status" value="1"/>
</dbReference>
<keyword evidence="7" id="KW-0829">Tyrosine-protein kinase</keyword>
<keyword evidence="4" id="KW-0547">Nucleotide-binding</keyword>
<dbReference type="RefSeq" id="WP_119563961.1">
    <property type="nucleotide sequence ID" value="NZ_CACRUO010000045.1"/>
</dbReference>
<keyword evidence="5 10" id="KW-0418">Kinase</keyword>
<dbReference type="InterPro" id="IPR050445">
    <property type="entry name" value="Bact_polysacc_biosynth/exp"/>
</dbReference>
<evidence type="ECO:0000256" key="5">
    <source>
        <dbReference type="ARBA" id="ARBA00022777"/>
    </source>
</evidence>
<dbReference type="CDD" id="cd05387">
    <property type="entry name" value="BY-kinase"/>
    <property type="match status" value="1"/>
</dbReference>
<reference evidence="10" key="1">
    <citation type="submission" date="2019-11" db="EMBL/GenBank/DDBJ databases">
        <authorList>
            <person name="Feng L."/>
        </authorList>
    </citation>
    <scope>NUCLEOTIDE SEQUENCE</scope>
    <source>
        <strain evidence="10">SsimulansLFYP27</strain>
    </source>
</reference>
<dbReference type="PANTHER" id="PTHR32309:SF13">
    <property type="entry name" value="FERRIC ENTEROBACTIN TRANSPORT PROTEIN FEPE"/>
    <property type="match status" value="1"/>
</dbReference>
<dbReference type="InterPro" id="IPR005702">
    <property type="entry name" value="Wzc-like_C"/>
</dbReference>
<dbReference type="EC" id="2.7.10.2" evidence="2"/>
<dbReference type="AlphaFoldDB" id="A0A6N3DRD3"/>
<comment type="catalytic activity">
    <reaction evidence="8">
        <text>L-tyrosyl-[protein] + ATP = O-phospho-L-tyrosyl-[protein] + ADP + H(+)</text>
        <dbReference type="Rhea" id="RHEA:10596"/>
        <dbReference type="Rhea" id="RHEA-COMP:10136"/>
        <dbReference type="Rhea" id="RHEA-COMP:20101"/>
        <dbReference type="ChEBI" id="CHEBI:15378"/>
        <dbReference type="ChEBI" id="CHEBI:30616"/>
        <dbReference type="ChEBI" id="CHEBI:46858"/>
        <dbReference type="ChEBI" id="CHEBI:61978"/>
        <dbReference type="ChEBI" id="CHEBI:456216"/>
        <dbReference type="EC" id="2.7.10.2"/>
    </reaction>
</comment>
<dbReference type="GO" id="GO:0004715">
    <property type="term" value="F:non-membrane spanning protein tyrosine kinase activity"/>
    <property type="evidence" value="ECO:0007669"/>
    <property type="project" value="UniProtKB-EC"/>
</dbReference>
<accession>A0A6N3DRD3</accession>
<organism evidence="10">
    <name type="scientific">Staphylococcus simulans</name>
    <dbReference type="NCBI Taxonomy" id="1286"/>
    <lineage>
        <taxon>Bacteria</taxon>
        <taxon>Bacillati</taxon>
        <taxon>Bacillota</taxon>
        <taxon>Bacilli</taxon>
        <taxon>Bacillales</taxon>
        <taxon>Staphylococcaceae</taxon>
        <taxon>Staphylococcus</taxon>
    </lineage>
</organism>
<comment type="similarity">
    <text evidence="1">Belongs to the CpsD/CapB family.</text>
</comment>
<evidence type="ECO:0000256" key="4">
    <source>
        <dbReference type="ARBA" id="ARBA00022741"/>
    </source>
</evidence>
<dbReference type="GO" id="GO:0005524">
    <property type="term" value="F:ATP binding"/>
    <property type="evidence" value="ECO:0007669"/>
    <property type="project" value="UniProtKB-KW"/>
</dbReference>
<feature type="domain" description="AAA" evidence="9">
    <location>
        <begin position="47"/>
        <end position="174"/>
    </location>
</feature>
<dbReference type="GO" id="GO:0042802">
    <property type="term" value="F:identical protein binding"/>
    <property type="evidence" value="ECO:0007669"/>
    <property type="project" value="UniProtKB-ARBA"/>
</dbReference>
<protein>
    <recommendedName>
        <fullName evidence="2">non-specific protein-tyrosine kinase</fullName>
        <ecNumber evidence="2">2.7.10.2</ecNumber>
    </recommendedName>
</protein>
<evidence type="ECO:0000256" key="1">
    <source>
        <dbReference type="ARBA" id="ARBA00007316"/>
    </source>
</evidence>
<proteinExistence type="inferred from homology"/>
<dbReference type="NCBIfam" id="TIGR01007">
    <property type="entry name" value="eps_fam"/>
    <property type="match status" value="1"/>
</dbReference>
<dbReference type="InterPro" id="IPR025669">
    <property type="entry name" value="AAA_dom"/>
</dbReference>
<sequence length="234" mass="25915">MFGKSKSKSENSVLITHDKPKSTISEKFRGVRSNILFSSVDEPISSIVITSEKPSSGKSTIAANIAVTYAQAGYDTLLIDGDLRKPTTHYIFKKNNTKGLSSLIIKNTTMYEAIQETHVDNLSILTSGPIPPNPSELIGSSNFENLINQLEEKFDFIVIDSPPVNTVTDAQLYAETVENTLLVIDTEENNRNEIVKAKELMQKAGARILGVILNKAPFEKNNSSYYYYAEDDEV</sequence>
<dbReference type="PANTHER" id="PTHR32309">
    <property type="entry name" value="TYROSINE-PROTEIN KINASE"/>
    <property type="match status" value="1"/>
</dbReference>
<dbReference type="Gene3D" id="3.40.50.300">
    <property type="entry name" value="P-loop containing nucleotide triphosphate hydrolases"/>
    <property type="match status" value="1"/>
</dbReference>
<keyword evidence="6" id="KW-0067">ATP-binding</keyword>